<dbReference type="PATRIC" id="fig|80878.5.peg.3452"/>
<dbReference type="PANTHER" id="PTHR30137:SF6">
    <property type="entry name" value="LUCIFERASE-LIKE MONOOXYGENASE"/>
    <property type="match status" value="1"/>
</dbReference>
<evidence type="ECO:0000313" key="4">
    <source>
        <dbReference type="EMBL" id="KJA09277.1"/>
    </source>
</evidence>
<evidence type="ECO:0000256" key="1">
    <source>
        <dbReference type="ARBA" id="ARBA00007789"/>
    </source>
</evidence>
<dbReference type="SUPFAM" id="SSF51679">
    <property type="entry name" value="Bacterial luciferase-like"/>
    <property type="match status" value="1"/>
</dbReference>
<evidence type="ECO:0000256" key="2">
    <source>
        <dbReference type="ARBA" id="ARBA00074555"/>
    </source>
</evidence>
<dbReference type="CDD" id="cd00347">
    <property type="entry name" value="Flavin_utilizing_monoxygenases"/>
    <property type="match status" value="1"/>
</dbReference>
<comment type="caution">
    <text evidence="4">The sequence shown here is derived from an EMBL/GenBank/DDBJ whole genome shotgun (WGS) entry which is preliminary data.</text>
</comment>
<dbReference type="GO" id="GO:0016705">
    <property type="term" value="F:oxidoreductase activity, acting on paired donors, with incorporation or reduction of molecular oxygen"/>
    <property type="evidence" value="ECO:0007669"/>
    <property type="project" value="InterPro"/>
</dbReference>
<organism evidence="4 5">
    <name type="scientific">Acidovorax temperans</name>
    <dbReference type="NCBI Taxonomy" id="80878"/>
    <lineage>
        <taxon>Bacteria</taxon>
        <taxon>Pseudomonadati</taxon>
        <taxon>Pseudomonadota</taxon>
        <taxon>Betaproteobacteria</taxon>
        <taxon>Burkholderiales</taxon>
        <taxon>Comamonadaceae</taxon>
        <taxon>Acidovorax</taxon>
    </lineage>
</organism>
<name>A0A0D7K5Q2_9BURK</name>
<dbReference type="NCBIfam" id="TIGR03558">
    <property type="entry name" value="oxido_grp_1"/>
    <property type="match status" value="1"/>
</dbReference>
<dbReference type="STRING" id="80878.RP29_17595"/>
<dbReference type="RefSeq" id="WP_044401706.1">
    <property type="nucleotide sequence ID" value="NZ_JXYQ01000068.1"/>
</dbReference>
<evidence type="ECO:0000313" key="5">
    <source>
        <dbReference type="Proteomes" id="UP000032566"/>
    </source>
</evidence>
<reference evidence="4 5" key="1">
    <citation type="submission" date="2014-12" db="EMBL/GenBank/DDBJ databases">
        <title>Isolation of bacteria from lake water.</title>
        <authorList>
            <person name="Sheng K.-Y."/>
            <person name="Chin P.-S."/>
            <person name="Chan K.-G."/>
            <person name="Tan G.S."/>
        </authorList>
    </citation>
    <scope>NUCLEOTIDE SEQUENCE [LARGE SCALE GENOMIC DNA]</scope>
    <source>
        <strain evidence="4 5">KY4</strain>
    </source>
</reference>
<comment type="similarity">
    <text evidence="1">To bacterial alkanal monooxygenase alpha and beta chains.</text>
</comment>
<dbReference type="InterPro" id="IPR019949">
    <property type="entry name" value="CmoO-like"/>
</dbReference>
<dbReference type="AlphaFoldDB" id="A0A0D7K5Q2"/>
<dbReference type="GO" id="GO:0005829">
    <property type="term" value="C:cytosol"/>
    <property type="evidence" value="ECO:0007669"/>
    <property type="project" value="TreeGrafter"/>
</dbReference>
<gene>
    <name evidence="4" type="ORF">RP29_17595</name>
</gene>
<dbReference type="FunFam" id="3.20.20.30:FF:000002">
    <property type="entry name" value="LLM class flavin-dependent oxidoreductase"/>
    <property type="match status" value="1"/>
</dbReference>
<dbReference type="InterPro" id="IPR036661">
    <property type="entry name" value="Luciferase-like_sf"/>
</dbReference>
<accession>A0A0D7K5Q2</accession>
<dbReference type="InterPro" id="IPR011251">
    <property type="entry name" value="Luciferase-like_dom"/>
</dbReference>
<sequence>MNAPAPTHRPALSMLDLVAVREGGTVAQALQIALRTAQHAEKLGFARYWLAEHHNMPGIASSATAVLVGYIAGGTSRIRVGSGGVMLPNHAPLVVAEAFGTLAELYPGRIDLGLGRAPGTDPATMRALRRSRVETADDFPQDVAELQRLLGPVQPGQRLVAMPGAGTNVPIWLLGSSLFSAQLAAQEGLPYAFASHFAPRLMHQAIDLYRSLYQPSAAWPKPYVAIGVPLIAAPTDDEAEYLASSTYQRVLSILTGNRLSLQPPVENYAARLQPQERAAIGDFLAAAVIGGPDTVRDGLTTLAQETGADELILVCDVYDPALRLRSLDIAAQAHSATGQATAAAL</sequence>
<keyword evidence="5" id="KW-1185">Reference proteome</keyword>
<dbReference type="EMBL" id="JXYQ01000068">
    <property type="protein sequence ID" value="KJA09277.1"/>
    <property type="molecule type" value="Genomic_DNA"/>
</dbReference>
<protein>
    <recommendedName>
        <fullName evidence="2">Luciferase-like monooxygenase</fullName>
    </recommendedName>
</protein>
<evidence type="ECO:0000259" key="3">
    <source>
        <dbReference type="Pfam" id="PF00296"/>
    </source>
</evidence>
<dbReference type="Pfam" id="PF00296">
    <property type="entry name" value="Bac_luciferase"/>
    <property type="match status" value="1"/>
</dbReference>
<dbReference type="PANTHER" id="PTHR30137">
    <property type="entry name" value="LUCIFERASE-LIKE MONOOXYGENASE"/>
    <property type="match status" value="1"/>
</dbReference>
<proteinExistence type="predicted"/>
<feature type="domain" description="Luciferase-like" evidence="3">
    <location>
        <begin position="17"/>
        <end position="309"/>
    </location>
</feature>
<dbReference type="InterPro" id="IPR050766">
    <property type="entry name" value="Bact_Lucif_Oxidored"/>
</dbReference>
<dbReference type="Gene3D" id="3.20.20.30">
    <property type="entry name" value="Luciferase-like domain"/>
    <property type="match status" value="1"/>
</dbReference>
<dbReference type="Proteomes" id="UP000032566">
    <property type="component" value="Unassembled WGS sequence"/>
</dbReference>